<dbReference type="EC" id="2.7.9.3" evidence="9"/>
<dbReference type="PIRSF" id="PIRSF036407">
    <property type="entry name" value="Selenphspht_syn"/>
    <property type="match status" value="1"/>
</dbReference>
<comment type="similarity">
    <text evidence="1 9">Belongs to the selenophosphate synthase 1 family. Class I subfamily.</text>
</comment>
<feature type="domain" description="PurM-like C-terminal" evidence="11">
    <location>
        <begin position="126"/>
        <end position="298"/>
    </location>
</feature>
<keyword evidence="3 9" id="KW-0479">Metal-binding</keyword>
<comment type="caution">
    <text evidence="12">The sequence shown here is derived from an EMBL/GenBank/DDBJ whole genome shotgun (WGS) entry which is preliminary data.</text>
</comment>
<evidence type="ECO:0000256" key="9">
    <source>
        <dbReference type="HAMAP-Rule" id="MF_00625"/>
    </source>
</evidence>
<feature type="binding site" evidence="9">
    <location>
        <position position="184"/>
    </location>
    <ligand>
        <name>Mg(2+)</name>
        <dbReference type="ChEBI" id="CHEBI:18420"/>
    </ligand>
</feature>
<evidence type="ECO:0000256" key="4">
    <source>
        <dbReference type="ARBA" id="ARBA00022741"/>
    </source>
</evidence>
<keyword evidence="4 9" id="KW-0547">Nucleotide-binding</keyword>
<feature type="binding site" description="in other chain" evidence="9">
    <location>
        <begin position="6"/>
        <end position="8"/>
    </location>
    <ligand>
        <name>ATP</name>
        <dbReference type="ChEBI" id="CHEBI:30616"/>
        <note>ligand shared between dimeric partners</note>
    </ligand>
</feature>
<evidence type="ECO:0000259" key="11">
    <source>
        <dbReference type="Pfam" id="PF02769"/>
    </source>
</evidence>
<dbReference type="Pfam" id="PF00586">
    <property type="entry name" value="AIRS"/>
    <property type="match status" value="1"/>
</dbReference>
<comment type="catalytic activity">
    <reaction evidence="9">
        <text>hydrogenselenide + ATP + H2O = selenophosphate + AMP + phosphate + 2 H(+)</text>
        <dbReference type="Rhea" id="RHEA:18737"/>
        <dbReference type="ChEBI" id="CHEBI:15377"/>
        <dbReference type="ChEBI" id="CHEBI:15378"/>
        <dbReference type="ChEBI" id="CHEBI:16144"/>
        <dbReference type="ChEBI" id="CHEBI:29317"/>
        <dbReference type="ChEBI" id="CHEBI:30616"/>
        <dbReference type="ChEBI" id="CHEBI:43474"/>
        <dbReference type="ChEBI" id="CHEBI:456215"/>
        <dbReference type="EC" id="2.7.9.3"/>
    </reaction>
</comment>
<keyword evidence="5 9" id="KW-0418">Kinase</keyword>
<dbReference type="Gene3D" id="3.30.1330.10">
    <property type="entry name" value="PurM-like, N-terminal domain"/>
    <property type="match status" value="1"/>
</dbReference>
<evidence type="ECO:0000313" key="13">
    <source>
        <dbReference type="Proteomes" id="UP000323166"/>
    </source>
</evidence>
<gene>
    <name evidence="9" type="primary">selD</name>
    <name evidence="12" type="ORF">LX24_00444</name>
</gene>
<dbReference type="AlphaFoldDB" id="A0A5S4ZX20"/>
<dbReference type="InterPro" id="IPR036921">
    <property type="entry name" value="PurM-like_N_sf"/>
</dbReference>
<dbReference type="GO" id="GO:0004756">
    <property type="term" value="F:selenide, water dikinase activity"/>
    <property type="evidence" value="ECO:0007669"/>
    <property type="project" value="UniProtKB-UniRule"/>
</dbReference>
<proteinExistence type="inferred from homology"/>
<feature type="binding site" evidence="9">
    <location>
        <position position="9"/>
    </location>
    <ligand>
        <name>Mg(2+)</name>
        <dbReference type="ChEBI" id="CHEBI:18420"/>
    </ligand>
</feature>
<dbReference type="GO" id="GO:0005737">
    <property type="term" value="C:cytoplasm"/>
    <property type="evidence" value="ECO:0007669"/>
    <property type="project" value="TreeGrafter"/>
</dbReference>
<comment type="cofactor">
    <cofactor evidence="9">
        <name>Mg(2+)</name>
        <dbReference type="ChEBI" id="CHEBI:18420"/>
    </cofactor>
    <text evidence="9">Binds 1 Mg(2+) ion per monomer.</text>
</comment>
<dbReference type="Proteomes" id="UP000323166">
    <property type="component" value="Unassembled WGS sequence"/>
</dbReference>
<keyword evidence="2 9" id="KW-0808">Transferase</keyword>
<evidence type="ECO:0000256" key="2">
    <source>
        <dbReference type="ARBA" id="ARBA00022679"/>
    </source>
</evidence>
<dbReference type="NCBIfam" id="NF002098">
    <property type="entry name" value="PRK00943.1"/>
    <property type="match status" value="1"/>
</dbReference>
<sequence length="312" mass="32579">MVGLDTSDDAAVYRLNEHQALIQTVDFFTPMVDDPYLFGQIAAANALSDIYAMGGKPLLALNIVCFPDCLHTAILEEILKGGADKVVEAGGIIAGGHTVRDDEPKYGLAVTGLAAPEGIISNATARPGDCLVLTKPLGTGIINTAIKAGLISTASVEKAVQCMSALNSEASMAMRRNRASACTDITGFGLLGHAAEMAAASKVSLEIYFSAVPLLPETTAMARMGIIPGGAYDNKNHLGDQIALDTSLRPEEQMILFDPQTSGGLLIAVKEAAANRLVAELVERGVTAAVIGRVVPPGEKLISVMKLPDRPL</sequence>
<name>A0A5S4ZX20_9FIRM</name>
<keyword evidence="6 9" id="KW-0067">ATP-binding</keyword>
<accession>A0A5S4ZX20</accession>
<dbReference type="NCBIfam" id="TIGR00476">
    <property type="entry name" value="selD"/>
    <property type="match status" value="1"/>
</dbReference>
<organism evidence="12 13">
    <name type="scientific">Desulfallas thermosapovorans DSM 6562</name>
    <dbReference type="NCBI Taxonomy" id="1121431"/>
    <lineage>
        <taxon>Bacteria</taxon>
        <taxon>Bacillati</taxon>
        <taxon>Bacillota</taxon>
        <taxon>Clostridia</taxon>
        <taxon>Eubacteriales</taxon>
        <taxon>Desulfallaceae</taxon>
        <taxon>Desulfallas</taxon>
    </lineage>
</organism>
<evidence type="ECO:0000256" key="7">
    <source>
        <dbReference type="ARBA" id="ARBA00022842"/>
    </source>
</evidence>
<dbReference type="EMBL" id="VNHM01000002">
    <property type="protein sequence ID" value="TYO97260.1"/>
    <property type="molecule type" value="Genomic_DNA"/>
</dbReference>
<dbReference type="InterPro" id="IPR016188">
    <property type="entry name" value="PurM-like_N"/>
</dbReference>
<protein>
    <recommendedName>
        <fullName evidence="9">Selenide, water dikinase</fullName>
        <ecNumber evidence="9">2.7.9.3</ecNumber>
    </recommendedName>
    <alternativeName>
        <fullName evidence="9">Selenium donor protein</fullName>
    </alternativeName>
    <alternativeName>
        <fullName evidence="9">Selenophosphate synthase</fullName>
    </alternativeName>
</protein>
<comment type="caution">
    <text evidence="9">Lacks conserved residue(s) required for the propagation of feature annotation.</text>
</comment>
<dbReference type="PANTHER" id="PTHR10256:SF0">
    <property type="entry name" value="INACTIVE SELENIDE, WATER DIKINASE-LIKE PROTEIN-RELATED"/>
    <property type="match status" value="1"/>
</dbReference>
<dbReference type="SUPFAM" id="SSF55326">
    <property type="entry name" value="PurM N-terminal domain-like"/>
    <property type="match status" value="1"/>
</dbReference>
<feature type="binding site" evidence="9">
    <location>
        <begin position="96"/>
        <end position="98"/>
    </location>
    <ligand>
        <name>ATP</name>
        <dbReference type="ChEBI" id="CHEBI:30616"/>
        <note>ligand shared between dimeric partners</note>
    </ligand>
</feature>
<keyword evidence="7 9" id="KW-0460">Magnesium</keyword>
<dbReference type="SUPFAM" id="SSF56042">
    <property type="entry name" value="PurM C-terminal domain-like"/>
    <property type="match status" value="1"/>
</dbReference>
<feature type="domain" description="PurM-like N-terminal" evidence="10">
    <location>
        <begin position="8"/>
        <end position="113"/>
    </location>
</feature>
<feature type="binding site" evidence="9">
    <location>
        <position position="49"/>
    </location>
    <ligand>
        <name>Mg(2+)</name>
        <dbReference type="ChEBI" id="CHEBI:18420"/>
    </ligand>
</feature>
<dbReference type="GO" id="GO:0016260">
    <property type="term" value="P:selenocysteine biosynthetic process"/>
    <property type="evidence" value="ECO:0007669"/>
    <property type="project" value="InterPro"/>
</dbReference>
<evidence type="ECO:0000256" key="6">
    <source>
        <dbReference type="ARBA" id="ARBA00022840"/>
    </source>
</evidence>
<comment type="subunit">
    <text evidence="9">Homodimer.</text>
</comment>
<dbReference type="GO" id="GO:0000287">
    <property type="term" value="F:magnesium ion binding"/>
    <property type="evidence" value="ECO:0007669"/>
    <property type="project" value="UniProtKB-UniRule"/>
</dbReference>
<reference evidence="12 13" key="1">
    <citation type="submission" date="2019-07" db="EMBL/GenBank/DDBJ databases">
        <title>Genomic Encyclopedia of Type Strains, Phase I: the one thousand microbial genomes (KMG-I) project.</title>
        <authorList>
            <person name="Kyrpides N."/>
        </authorList>
    </citation>
    <scope>NUCLEOTIDE SEQUENCE [LARGE SCALE GENOMIC DNA]</scope>
    <source>
        <strain evidence="12 13">DSM 6562</strain>
    </source>
</reference>
<evidence type="ECO:0000313" key="12">
    <source>
        <dbReference type="EMBL" id="TYO97260.1"/>
    </source>
</evidence>
<evidence type="ECO:0000256" key="3">
    <source>
        <dbReference type="ARBA" id="ARBA00022723"/>
    </source>
</evidence>
<feature type="binding site" description="in other chain" evidence="9">
    <location>
        <position position="49"/>
    </location>
    <ligand>
        <name>ATP</name>
        <dbReference type="ChEBI" id="CHEBI:30616"/>
        <note>ligand shared between dimeric partners</note>
    </ligand>
</feature>
<dbReference type="Gene3D" id="3.90.650.10">
    <property type="entry name" value="PurM-like C-terminal domain"/>
    <property type="match status" value="1"/>
</dbReference>
<dbReference type="FunFam" id="3.90.650.10:FF:000004">
    <property type="entry name" value="Selenide, water dikinase"/>
    <property type="match status" value="1"/>
</dbReference>
<dbReference type="InterPro" id="IPR023061">
    <property type="entry name" value="SelD_I"/>
</dbReference>
<keyword evidence="13" id="KW-1185">Reference proteome</keyword>
<feature type="binding site" description="in other chain" evidence="9">
    <location>
        <position position="26"/>
    </location>
    <ligand>
        <name>ATP</name>
        <dbReference type="ChEBI" id="CHEBI:30616"/>
        <note>ligand shared between dimeric partners</note>
    </ligand>
</feature>
<dbReference type="InterPro" id="IPR010918">
    <property type="entry name" value="PurM-like_C_dom"/>
</dbReference>
<evidence type="ECO:0000256" key="1">
    <source>
        <dbReference type="ARBA" id="ARBA00008026"/>
    </source>
</evidence>
<dbReference type="InterPro" id="IPR004536">
    <property type="entry name" value="SPS/SelD"/>
</dbReference>
<dbReference type="PANTHER" id="PTHR10256">
    <property type="entry name" value="SELENIDE, WATER DIKINASE"/>
    <property type="match status" value="1"/>
</dbReference>
<evidence type="ECO:0000259" key="10">
    <source>
        <dbReference type="Pfam" id="PF00586"/>
    </source>
</evidence>
<dbReference type="CDD" id="cd02195">
    <property type="entry name" value="SelD"/>
    <property type="match status" value="1"/>
</dbReference>
<dbReference type="InterPro" id="IPR036676">
    <property type="entry name" value="PurM-like_C_sf"/>
</dbReference>
<comment type="function">
    <text evidence="9">Synthesizes selenophosphate from selenide and ATP.</text>
</comment>
<keyword evidence="8 9" id="KW-0711">Selenium</keyword>
<evidence type="ECO:0000256" key="5">
    <source>
        <dbReference type="ARBA" id="ARBA00022777"/>
    </source>
</evidence>
<dbReference type="Pfam" id="PF02769">
    <property type="entry name" value="AIRS_C"/>
    <property type="match status" value="1"/>
</dbReference>
<dbReference type="HAMAP" id="MF_00625">
    <property type="entry name" value="SelD"/>
    <property type="match status" value="1"/>
</dbReference>
<evidence type="ECO:0000256" key="8">
    <source>
        <dbReference type="ARBA" id="ARBA00023266"/>
    </source>
</evidence>
<dbReference type="GO" id="GO:0005524">
    <property type="term" value="F:ATP binding"/>
    <property type="evidence" value="ECO:0007669"/>
    <property type="project" value="UniProtKB-UniRule"/>
</dbReference>